<evidence type="ECO:0000256" key="2">
    <source>
        <dbReference type="ARBA" id="ARBA00022801"/>
    </source>
</evidence>
<reference evidence="6 7" key="1">
    <citation type="journal article" date="2023" name="Microbiol. Resour. Announc.">
        <title>Complete Genome Sequence of the First Colistin-Resistant Raoultella electrica Strain.</title>
        <authorList>
            <person name="Aldeia C."/>
            <person name="Campos-Madueno E.I."/>
            <person name="Sendi P."/>
            <person name="Endimiani A."/>
        </authorList>
    </citation>
    <scope>NUCLEOTIDE SEQUENCE [LARGE SCALE GENOMIC DNA]</scope>
    <source>
        <strain evidence="6 7">S2-IND-01-C</strain>
    </source>
</reference>
<dbReference type="EMBL" id="CP112887">
    <property type="protein sequence ID" value="WBW62848.1"/>
    <property type="molecule type" value="Genomic_DNA"/>
</dbReference>
<dbReference type="GO" id="GO:0005975">
    <property type="term" value="P:carbohydrate metabolic process"/>
    <property type="evidence" value="ECO:0007669"/>
    <property type="project" value="InterPro"/>
</dbReference>
<feature type="chain" id="PRO_5042467440" evidence="5">
    <location>
        <begin position="29"/>
        <end position="448"/>
    </location>
</feature>
<name>A0AAJ5QXI0_9ENTR</name>
<dbReference type="InterPro" id="IPR006626">
    <property type="entry name" value="PbH1"/>
</dbReference>
<dbReference type="PROSITE" id="PS00502">
    <property type="entry name" value="POLYGALACTURONASE"/>
    <property type="match status" value="1"/>
</dbReference>
<dbReference type="Pfam" id="PF00295">
    <property type="entry name" value="Glyco_hydro_28"/>
    <property type="match status" value="1"/>
</dbReference>
<keyword evidence="3 4" id="KW-0326">Glycosidase</keyword>
<organism evidence="6 7">
    <name type="scientific">Klebsiella electrica</name>
    <dbReference type="NCBI Taxonomy" id="1259973"/>
    <lineage>
        <taxon>Bacteria</taxon>
        <taxon>Pseudomonadati</taxon>
        <taxon>Pseudomonadota</taxon>
        <taxon>Gammaproteobacteria</taxon>
        <taxon>Enterobacterales</taxon>
        <taxon>Enterobacteriaceae</taxon>
        <taxon>Klebsiella/Raoultella group</taxon>
        <taxon>Klebsiella</taxon>
    </lineage>
</organism>
<accession>A0AAJ5QXI0</accession>
<sequence length="448" mass="47866">MIKRIRICQSVVVSLSGIILLFATSAQASGDRRVVQPPQLSQPVCTTLSPEAHQSSTSVQHRLQQALNQCPAGQAVRLTSGPQGNTFKSGPLQIPSGVFLRLDAGSVLLADNDPRRYDTGQGHCGTIDQKGGGCRAFISMVNSVGGGIEGEGTIDGQGGERIVGQNETWWEMARRAQSVTGGRQNAPRLIQIDDAHDIVIYGVRLRHAPNFHIVLNHVQGATLWGVIIDTPATARNTDGIDPGASQDVTITHSFIRTGDDNIAIKAGSGPSRHLSITDNHFYSGHGMSIGSEVNAGVSDVLVRNLTLDGTTSGLRIKSDASRGGLVSDILYSHICMRNTRWPVSFDTHYSPTASGTSLPEYRNIILRDVNASGDRPATVILRGYDASHPLMVLMDGVTFSPGTQWITEFARLTSGANGIQPSPPATINPVAAHYSPIDCSEQWVPFPA</sequence>
<dbReference type="InterPro" id="IPR051801">
    <property type="entry name" value="GH28_Enzymes"/>
</dbReference>
<dbReference type="InterPro" id="IPR011050">
    <property type="entry name" value="Pectin_lyase_fold/virulence"/>
</dbReference>
<comment type="similarity">
    <text evidence="1 4">Belongs to the glycosyl hydrolase 28 family.</text>
</comment>
<dbReference type="Proteomes" id="UP001210130">
    <property type="component" value="Chromosome"/>
</dbReference>
<evidence type="ECO:0000313" key="7">
    <source>
        <dbReference type="Proteomes" id="UP001210130"/>
    </source>
</evidence>
<dbReference type="PANTHER" id="PTHR31339">
    <property type="entry name" value="PECTIN LYASE-RELATED"/>
    <property type="match status" value="1"/>
</dbReference>
<gene>
    <name evidence="6" type="ORF">OR613_08025</name>
</gene>
<dbReference type="InterPro" id="IPR012334">
    <property type="entry name" value="Pectin_lyas_fold"/>
</dbReference>
<protein>
    <submittedName>
        <fullName evidence="6">Glycosyl hydrolase family 28 protein</fullName>
    </submittedName>
</protein>
<evidence type="ECO:0000256" key="5">
    <source>
        <dbReference type="SAM" id="SignalP"/>
    </source>
</evidence>
<dbReference type="SMART" id="SM00710">
    <property type="entry name" value="PbH1"/>
    <property type="match status" value="4"/>
</dbReference>
<dbReference type="Gene3D" id="2.160.20.10">
    <property type="entry name" value="Single-stranded right-handed beta-helix, Pectin lyase-like"/>
    <property type="match status" value="1"/>
</dbReference>
<keyword evidence="2 4" id="KW-0378">Hydrolase</keyword>
<dbReference type="SUPFAM" id="SSF51126">
    <property type="entry name" value="Pectin lyase-like"/>
    <property type="match status" value="1"/>
</dbReference>
<dbReference type="InterPro" id="IPR000743">
    <property type="entry name" value="Glyco_hydro_28"/>
</dbReference>
<dbReference type="PANTHER" id="PTHR31339:SF9">
    <property type="entry name" value="PLASMIN AND FIBRONECTIN-BINDING PROTEIN A"/>
    <property type="match status" value="1"/>
</dbReference>
<proteinExistence type="inferred from homology"/>
<dbReference type="AlphaFoldDB" id="A0AAJ5QXI0"/>
<keyword evidence="5" id="KW-0732">Signal</keyword>
<evidence type="ECO:0000256" key="3">
    <source>
        <dbReference type="ARBA" id="ARBA00023295"/>
    </source>
</evidence>
<feature type="signal peptide" evidence="5">
    <location>
        <begin position="1"/>
        <end position="28"/>
    </location>
</feature>
<evidence type="ECO:0000256" key="1">
    <source>
        <dbReference type="ARBA" id="ARBA00008834"/>
    </source>
</evidence>
<dbReference type="GO" id="GO:0004650">
    <property type="term" value="F:polygalacturonase activity"/>
    <property type="evidence" value="ECO:0007669"/>
    <property type="project" value="InterPro"/>
</dbReference>
<dbReference type="RefSeq" id="WP_271207482.1">
    <property type="nucleotide sequence ID" value="NZ_CP112887.1"/>
</dbReference>
<keyword evidence="7" id="KW-1185">Reference proteome</keyword>
<evidence type="ECO:0000256" key="4">
    <source>
        <dbReference type="RuleBase" id="RU361169"/>
    </source>
</evidence>
<evidence type="ECO:0000313" key="6">
    <source>
        <dbReference type="EMBL" id="WBW62848.1"/>
    </source>
</evidence>